<dbReference type="GO" id="GO:0008094">
    <property type="term" value="F:ATP-dependent activity, acting on DNA"/>
    <property type="evidence" value="ECO:0007669"/>
    <property type="project" value="TreeGrafter"/>
</dbReference>
<dbReference type="InterPro" id="IPR027370">
    <property type="entry name" value="Znf-RING_euk"/>
</dbReference>
<feature type="region of interest" description="Disordered" evidence="10">
    <location>
        <begin position="153"/>
        <end position="187"/>
    </location>
</feature>
<feature type="domain" description="Helicase C-terminal" evidence="13">
    <location>
        <begin position="1144"/>
        <end position="1292"/>
    </location>
</feature>
<comment type="similarity">
    <text evidence="1">Belongs to the SNF2/RAD54 helicase family. RAD16 subfamily.</text>
</comment>
<dbReference type="Pfam" id="PF00176">
    <property type="entry name" value="SNF2-rel_dom"/>
    <property type="match status" value="1"/>
</dbReference>
<evidence type="ECO:0000256" key="5">
    <source>
        <dbReference type="ARBA" id="ARBA00022801"/>
    </source>
</evidence>
<evidence type="ECO:0000256" key="3">
    <source>
        <dbReference type="ARBA" id="ARBA00022741"/>
    </source>
</evidence>
<evidence type="ECO:0000256" key="4">
    <source>
        <dbReference type="ARBA" id="ARBA00022771"/>
    </source>
</evidence>
<dbReference type="InterPro" id="IPR013083">
    <property type="entry name" value="Znf_RING/FYVE/PHD"/>
</dbReference>
<dbReference type="GO" id="GO:0008270">
    <property type="term" value="F:zinc ion binding"/>
    <property type="evidence" value="ECO:0007669"/>
    <property type="project" value="UniProtKB-KW"/>
</dbReference>
<dbReference type="GO" id="GO:0004386">
    <property type="term" value="F:helicase activity"/>
    <property type="evidence" value="ECO:0007669"/>
    <property type="project" value="UniProtKB-KW"/>
</dbReference>
<dbReference type="Proteomes" id="UP000708148">
    <property type="component" value="Unassembled WGS sequence"/>
</dbReference>
<evidence type="ECO:0000259" key="13">
    <source>
        <dbReference type="PROSITE" id="PS51194"/>
    </source>
</evidence>
<dbReference type="InterPro" id="IPR017907">
    <property type="entry name" value="Znf_RING_CS"/>
</dbReference>
<dbReference type="SMART" id="SM00184">
    <property type="entry name" value="RING"/>
    <property type="match status" value="1"/>
</dbReference>
<dbReference type="PANTHER" id="PTHR45626:SF38">
    <property type="entry name" value="DEAD-BOX PROTEIN"/>
    <property type="match status" value="1"/>
</dbReference>
<dbReference type="PANTHER" id="PTHR45626">
    <property type="entry name" value="TRANSCRIPTION TERMINATION FACTOR 2-RELATED"/>
    <property type="match status" value="1"/>
</dbReference>
<dbReference type="PROSITE" id="PS51192">
    <property type="entry name" value="HELICASE_ATP_BIND_1"/>
    <property type="match status" value="1"/>
</dbReference>
<dbReference type="Pfam" id="PF00271">
    <property type="entry name" value="Helicase_C"/>
    <property type="match status" value="1"/>
</dbReference>
<protein>
    <submittedName>
        <fullName evidence="14">Uncharacterized protein</fullName>
    </submittedName>
</protein>
<dbReference type="GO" id="GO:0016787">
    <property type="term" value="F:hydrolase activity"/>
    <property type="evidence" value="ECO:0007669"/>
    <property type="project" value="UniProtKB-KW"/>
</dbReference>
<feature type="domain" description="Helicase ATP-binding" evidence="12">
    <location>
        <begin position="717"/>
        <end position="893"/>
    </location>
</feature>
<evidence type="ECO:0000256" key="10">
    <source>
        <dbReference type="SAM" id="MobiDB-lite"/>
    </source>
</evidence>
<dbReference type="Gene3D" id="3.30.40.10">
    <property type="entry name" value="Zinc/RING finger domain, C3HC4 (zinc finger)"/>
    <property type="match status" value="1"/>
</dbReference>
<dbReference type="InterPro" id="IPR000330">
    <property type="entry name" value="SNF2_N"/>
</dbReference>
<name>A0A8S1IT92_9CHLO</name>
<evidence type="ECO:0000256" key="6">
    <source>
        <dbReference type="ARBA" id="ARBA00022806"/>
    </source>
</evidence>
<evidence type="ECO:0000259" key="12">
    <source>
        <dbReference type="PROSITE" id="PS51192"/>
    </source>
</evidence>
<dbReference type="InterPro" id="IPR038718">
    <property type="entry name" value="SNF2-like_sf"/>
</dbReference>
<dbReference type="GO" id="GO:0005634">
    <property type="term" value="C:nucleus"/>
    <property type="evidence" value="ECO:0007669"/>
    <property type="project" value="TreeGrafter"/>
</dbReference>
<evidence type="ECO:0000313" key="14">
    <source>
        <dbReference type="EMBL" id="CAD7697990.1"/>
    </source>
</evidence>
<dbReference type="CDD" id="cd18008">
    <property type="entry name" value="DEXDc_SHPRH-like"/>
    <property type="match status" value="1"/>
</dbReference>
<evidence type="ECO:0000256" key="9">
    <source>
        <dbReference type="PROSITE-ProRule" id="PRU00175"/>
    </source>
</evidence>
<evidence type="ECO:0000256" key="7">
    <source>
        <dbReference type="ARBA" id="ARBA00022833"/>
    </source>
</evidence>
<dbReference type="InterPro" id="IPR001650">
    <property type="entry name" value="Helicase_C-like"/>
</dbReference>
<dbReference type="SMART" id="SM00487">
    <property type="entry name" value="DEXDc"/>
    <property type="match status" value="1"/>
</dbReference>
<reference evidence="14" key="1">
    <citation type="submission" date="2020-12" db="EMBL/GenBank/DDBJ databases">
        <authorList>
            <person name="Iha C."/>
        </authorList>
    </citation>
    <scope>NUCLEOTIDE SEQUENCE</scope>
</reference>
<dbReference type="SUPFAM" id="SSF57850">
    <property type="entry name" value="RING/U-box"/>
    <property type="match status" value="1"/>
</dbReference>
<dbReference type="SUPFAM" id="SSF52540">
    <property type="entry name" value="P-loop containing nucleoside triphosphate hydrolases"/>
    <property type="match status" value="2"/>
</dbReference>
<keyword evidence="15" id="KW-1185">Reference proteome</keyword>
<dbReference type="InterPro" id="IPR001841">
    <property type="entry name" value="Znf_RING"/>
</dbReference>
<dbReference type="InterPro" id="IPR049730">
    <property type="entry name" value="SNF2/RAD54-like_C"/>
</dbReference>
<dbReference type="PROSITE" id="PS51194">
    <property type="entry name" value="HELICASE_CTER"/>
    <property type="match status" value="1"/>
</dbReference>
<keyword evidence="2" id="KW-0479">Metal-binding</keyword>
<proteinExistence type="inferred from homology"/>
<accession>A0A8S1IT92</accession>
<dbReference type="OrthoDB" id="568332at2759"/>
<feature type="domain" description="RING-type" evidence="11">
    <location>
        <begin position="1045"/>
        <end position="1093"/>
    </location>
</feature>
<dbReference type="Pfam" id="PF13445">
    <property type="entry name" value="zf-RING_UBOX"/>
    <property type="match status" value="1"/>
</dbReference>
<dbReference type="PROSITE" id="PS50089">
    <property type="entry name" value="ZF_RING_2"/>
    <property type="match status" value="1"/>
</dbReference>
<dbReference type="Gene3D" id="3.40.50.10810">
    <property type="entry name" value="Tandem AAA-ATPase domain"/>
    <property type="match status" value="1"/>
</dbReference>
<evidence type="ECO:0000256" key="2">
    <source>
        <dbReference type="ARBA" id="ARBA00022723"/>
    </source>
</evidence>
<dbReference type="InterPro" id="IPR014001">
    <property type="entry name" value="Helicase_ATP-bd"/>
</dbReference>
<dbReference type="CDD" id="cd16449">
    <property type="entry name" value="RING-HC"/>
    <property type="match status" value="1"/>
</dbReference>
<keyword evidence="8" id="KW-0067">ATP-binding</keyword>
<dbReference type="GO" id="GO:0006281">
    <property type="term" value="P:DNA repair"/>
    <property type="evidence" value="ECO:0007669"/>
    <property type="project" value="TreeGrafter"/>
</dbReference>
<sequence>RSHEDWVPAAAKKFGFKTLHGGAPPLFPVVKREPFVKTDPGKEVVRAPFGAFNHVAGVSAVAASQGPKDGELALANGAGGLLGGAVKHEWPKVVPGGADANQSAGQPLGALPSAHHTENLPHHSSTVAVPKQEPELGPAAGAHLGGAIKAENVPPLAPKAEPGEPTGAPTTECLQGTLKPPKHPSTSPALVELGTLRLPFKISGELSIEHMARKVWYADGTKIQSYGDMLARHSGKLTVWHLLREKQLELLPLPSPPEFRIDVPADVAVKVTVVYADGRTPAVSYGVKVPLKSTAAEVAWALQQQHDTGLRADETLWLYSVSSGCLFSDSSMELHLEQTGASPGFIAFQVPVDEAKGYVLVRHENPNVRKEDGALECGDAFFGTPFLLPLEKSVLNGGKQACELIRRAARRALKPYASGHSLNDVKMIFKGCNSKSKLFPHYRDGHETLCKLAKVPEPIATNQGDTIGCEVNYATMIWDPRNVGMDFKLKLFNCPYQHHSLAAVDDTALRAAWRDTKKNDDLQHQLACLPMLALEELTRAGLCSVTVKDGERRNVPPLVYMYPTMEVQSAVHGTFNIKVYIWRHDRSRTLFAKGTGLGNGHFKLRNTLKAMLLSVPSAAAMYRSLFDWEENWHDWHRSVIHSDSPAPIPRLLEQVEAGPREEVAQPPGLALQMLPYQRQSLKFLIDCEQRRGGSRDWLWVRVQGTTWYSPVFNLLLHKSPHRSSGGFLAEEMGLGKTVEVLALVLSNPLASGLHLPLPTPPALFRSRGTVVICPVSLVGQWHDEIMEKLSGTLKVYMYHGDRTRQPERLAHYDIVITTYETLASDFTNNCRALLSVHWHRLILDEGHNVKDIHTGKAKACQALIATHRWVCTGTPINTHTNDLAGQFQALHMFPLDNSTCFNGNFKWADCLARQGTSDIAKLSYVLSKCMVRHTKKQMFGGRSILQLPEKKEEFVPVVLGPSEAKTYKKVHREAAEQFGLVKTHNLNVMSEYFRIMALLQPLRRMCSGGQLTSQELAIGGVFSWLTAHPQVLASTEPVAPDGTECPICLDEVQRPAKTPCQHWFCRDCIDNMLAAMELHASGSGPFVPKCPSCCQPFARGQLVDGKLHSDIVQEARLKQEAETPTDASGEVFAFTSKLDAVVSELKNMVKTCSSPKCLIFSQYTATLNALTGPLSAAGFAYRTITGSMPMKRRKEAIAAFQKDPPTTVFLLSMRSGGMGINLTAASHVFILEPPLNPALQEQAIGRAWRMGQQRQVTVKKFFVKGSIEENIIKVVKEKGMMGEQQENTKASKHAGKHVVAGSLKSDRADMRLAEFETLFAKPAF</sequence>
<gene>
    <name evidence="14" type="ORF">OSTQU699_LOCUS3351</name>
</gene>
<feature type="region of interest" description="Disordered" evidence="10">
    <location>
        <begin position="93"/>
        <end position="129"/>
    </location>
</feature>
<keyword evidence="3" id="KW-0547">Nucleotide-binding</keyword>
<dbReference type="GO" id="GO:0005524">
    <property type="term" value="F:ATP binding"/>
    <property type="evidence" value="ECO:0007669"/>
    <property type="project" value="UniProtKB-KW"/>
</dbReference>
<keyword evidence="6" id="KW-0347">Helicase</keyword>
<dbReference type="InterPro" id="IPR050628">
    <property type="entry name" value="SNF2_RAD54_helicase_TF"/>
</dbReference>
<evidence type="ECO:0000256" key="8">
    <source>
        <dbReference type="ARBA" id="ARBA00022840"/>
    </source>
</evidence>
<evidence type="ECO:0000256" key="1">
    <source>
        <dbReference type="ARBA" id="ARBA00008438"/>
    </source>
</evidence>
<organism evidence="14 15">
    <name type="scientific">Ostreobium quekettii</name>
    <dbReference type="NCBI Taxonomy" id="121088"/>
    <lineage>
        <taxon>Eukaryota</taxon>
        <taxon>Viridiplantae</taxon>
        <taxon>Chlorophyta</taxon>
        <taxon>core chlorophytes</taxon>
        <taxon>Ulvophyceae</taxon>
        <taxon>TCBD clade</taxon>
        <taxon>Bryopsidales</taxon>
        <taxon>Ostreobineae</taxon>
        <taxon>Ostreobiaceae</taxon>
        <taxon>Ostreobium</taxon>
    </lineage>
</organism>
<evidence type="ECO:0000259" key="11">
    <source>
        <dbReference type="PROSITE" id="PS50089"/>
    </source>
</evidence>
<dbReference type="InterPro" id="IPR027417">
    <property type="entry name" value="P-loop_NTPase"/>
</dbReference>
<dbReference type="CDD" id="cd18793">
    <property type="entry name" value="SF2_C_SNF"/>
    <property type="match status" value="1"/>
</dbReference>
<keyword evidence="7" id="KW-0862">Zinc</keyword>
<comment type="caution">
    <text evidence="14">The sequence shown here is derived from an EMBL/GenBank/DDBJ whole genome shotgun (WGS) entry which is preliminary data.</text>
</comment>
<feature type="non-terminal residue" evidence="14">
    <location>
        <position position="1"/>
    </location>
</feature>
<dbReference type="PROSITE" id="PS00518">
    <property type="entry name" value="ZF_RING_1"/>
    <property type="match status" value="1"/>
</dbReference>
<dbReference type="Gene3D" id="3.40.50.300">
    <property type="entry name" value="P-loop containing nucleotide triphosphate hydrolases"/>
    <property type="match status" value="1"/>
</dbReference>
<dbReference type="EMBL" id="CAJHUC010000739">
    <property type="protein sequence ID" value="CAD7697990.1"/>
    <property type="molecule type" value="Genomic_DNA"/>
</dbReference>
<evidence type="ECO:0000313" key="15">
    <source>
        <dbReference type="Proteomes" id="UP000708148"/>
    </source>
</evidence>
<keyword evidence="4 9" id="KW-0863">Zinc-finger</keyword>
<dbReference type="SMART" id="SM00490">
    <property type="entry name" value="HELICc"/>
    <property type="match status" value="1"/>
</dbReference>
<keyword evidence="5" id="KW-0378">Hydrolase</keyword>